<accession>A0A109JUD2</accession>
<protein>
    <submittedName>
        <fullName evidence="2">Uncharacterized protein</fullName>
    </submittedName>
</protein>
<dbReference type="EMBL" id="LNCD01000052">
    <property type="protein sequence ID" value="KWV55300.1"/>
    <property type="molecule type" value="Genomic_DNA"/>
</dbReference>
<evidence type="ECO:0000313" key="3">
    <source>
        <dbReference type="Proteomes" id="UP000068164"/>
    </source>
</evidence>
<evidence type="ECO:0000256" key="1">
    <source>
        <dbReference type="SAM" id="Phobius"/>
    </source>
</evidence>
<sequence length="68" mass="7626">MPGKTPLRIFLIVVIGLMLRIGRLRREYVRRVRWFGALSFTIDRNSKTIAQAANAVLFPAVLTAGLLS</sequence>
<gene>
    <name evidence="2" type="ORF">AS026_37725</name>
</gene>
<dbReference type="Proteomes" id="UP000068164">
    <property type="component" value="Unassembled WGS sequence"/>
</dbReference>
<dbReference type="OrthoDB" id="9918498at2"/>
<keyword evidence="3" id="KW-1185">Reference proteome</keyword>
<feature type="transmembrane region" description="Helical" evidence="1">
    <location>
        <begin position="6"/>
        <end position="23"/>
    </location>
</feature>
<proteinExistence type="predicted"/>
<evidence type="ECO:0000313" key="2">
    <source>
        <dbReference type="EMBL" id="KWV55300.1"/>
    </source>
</evidence>
<name>A0A109JUD2_9HYPH</name>
<organism evidence="2 3">
    <name type="scientific">Rhizobium altiplani</name>
    <dbReference type="NCBI Taxonomy" id="1864509"/>
    <lineage>
        <taxon>Bacteria</taxon>
        <taxon>Pseudomonadati</taxon>
        <taxon>Pseudomonadota</taxon>
        <taxon>Alphaproteobacteria</taxon>
        <taxon>Hyphomicrobiales</taxon>
        <taxon>Rhizobiaceae</taxon>
        <taxon>Rhizobium/Agrobacterium group</taxon>
        <taxon>Rhizobium</taxon>
    </lineage>
</organism>
<comment type="caution">
    <text evidence="2">The sequence shown here is derived from an EMBL/GenBank/DDBJ whole genome shotgun (WGS) entry which is preliminary data.</text>
</comment>
<keyword evidence="1" id="KW-0472">Membrane</keyword>
<dbReference type="RefSeq" id="WP_028744423.1">
    <property type="nucleotide sequence ID" value="NZ_LNCD01000052.1"/>
</dbReference>
<dbReference type="AlphaFoldDB" id="A0A109JUD2"/>
<keyword evidence="1" id="KW-0812">Transmembrane</keyword>
<reference evidence="2 3" key="1">
    <citation type="submission" date="2015-11" db="EMBL/GenBank/DDBJ databases">
        <title>Draft Genome Sequence of the Strain BR 10423 (Rhizobium sp.) isolated from nodules of Mimosa pudica.</title>
        <authorList>
            <person name="Barauna A.C."/>
            <person name="Zilli J.E."/>
            <person name="Simoes-Araujo J.L."/>
            <person name="Reis V.M."/>
            <person name="James E.K."/>
            <person name="Reis F.B.Jr."/>
            <person name="Rouws L.F."/>
            <person name="Passos S.R."/>
            <person name="Gois S.R."/>
        </authorList>
    </citation>
    <scope>NUCLEOTIDE SEQUENCE [LARGE SCALE GENOMIC DNA]</scope>
    <source>
        <strain evidence="2 3">BR10423</strain>
    </source>
</reference>
<keyword evidence="1" id="KW-1133">Transmembrane helix</keyword>